<proteinExistence type="predicted"/>
<name>A0A7I8KSH3_SPIIN</name>
<keyword evidence="2" id="KW-1185">Reference proteome</keyword>
<evidence type="ECO:0000313" key="2">
    <source>
        <dbReference type="Proteomes" id="UP000663760"/>
    </source>
</evidence>
<reference evidence="1" key="1">
    <citation type="submission" date="2020-02" db="EMBL/GenBank/DDBJ databases">
        <authorList>
            <person name="Scholz U."/>
            <person name="Mascher M."/>
            <person name="Fiebig A."/>
        </authorList>
    </citation>
    <scope>NUCLEOTIDE SEQUENCE</scope>
</reference>
<protein>
    <submittedName>
        <fullName evidence="1">Uncharacterized protein</fullName>
    </submittedName>
</protein>
<sequence length="61" mass="7053">MSTLKSPKLGFHHEGPVEFKCENQAAIHISSNPMFHERTKHIEVDCHFIKEKIQVKLITIV</sequence>
<dbReference type="AlphaFoldDB" id="A0A7I8KSH3"/>
<organism evidence="1 2">
    <name type="scientific">Spirodela intermedia</name>
    <name type="common">Intermediate duckweed</name>
    <dbReference type="NCBI Taxonomy" id="51605"/>
    <lineage>
        <taxon>Eukaryota</taxon>
        <taxon>Viridiplantae</taxon>
        <taxon>Streptophyta</taxon>
        <taxon>Embryophyta</taxon>
        <taxon>Tracheophyta</taxon>
        <taxon>Spermatophyta</taxon>
        <taxon>Magnoliopsida</taxon>
        <taxon>Liliopsida</taxon>
        <taxon>Araceae</taxon>
        <taxon>Lemnoideae</taxon>
        <taxon>Spirodela</taxon>
    </lineage>
</organism>
<dbReference type="CDD" id="cd09272">
    <property type="entry name" value="RNase_HI_RT_Ty1"/>
    <property type="match status" value="1"/>
</dbReference>
<dbReference type="Proteomes" id="UP000663760">
    <property type="component" value="Chromosome 8"/>
</dbReference>
<gene>
    <name evidence="1" type="ORF">SI8410_08011415</name>
</gene>
<dbReference type="EMBL" id="LR746271">
    <property type="protein sequence ID" value="CAA7400737.1"/>
    <property type="molecule type" value="Genomic_DNA"/>
</dbReference>
<dbReference type="OrthoDB" id="1731766at2759"/>
<accession>A0A7I8KSH3</accession>
<evidence type="ECO:0000313" key="1">
    <source>
        <dbReference type="EMBL" id="CAA7400737.1"/>
    </source>
</evidence>